<organism evidence="1">
    <name type="scientific">marine metagenome</name>
    <dbReference type="NCBI Taxonomy" id="408172"/>
    <lineage>
        <taxon>unclassified sequences</taxon>
        <taxon>metagenomes</taxon>
        <taxon>ecological metagenomes</taxon>
    </lineage>
</organism>
<reference evidence="1" key="1">
    <citation type="submission" date="2018-05" db="EMBL/GenBank/DDBJ databases">
        <authorList>
            <person name="Lanie J.A."/>
            <person name="Ng W.-L."/>
            <person name="Kazmierczak K.M."/>
            <person name="Andrzejewski T.M."/>
            <person name="Davidsen T.M."/>
            <person name="Wayne K.J."/>
            <person name="Tettelin H."/>
            <person name="Glass J.I."/>
            <person name="Rusch D."/>
            <person name="Podicherti R."/>
            <person name="Tsui H.-C.T."/>
            <person name="Winkler M.E."/>
        </authorList>
    </citation>
    <scope>NUCLEOTIDE SEQUENCE</scope>
</reference>
<dbReference type="AlphaFoldDB" id="A0A382DSY1"/>
<protein>
    <submittedName>
        <fullName evidence="1">Uncharacterized protein</fullName>
    </submittedName>
</protein>
<name>A0A382DSY1_9ZZZZ</name>
<evidence type="ECO:0000313" key="1">
    <source>
        <dbReference type="EMBL" id="SVB41498.1"/>
    </source>
</evidence>
<accession>A0A382DSY1</accession>
<dbReference type="EMBL" id="UINC01040934">
    <property type="protein sequence ID" value="SVB41498.1"/>
    <property type="molecule type" value="Genomic_DNA"/>
</dbReference>
<proteinExistence type="predicted"/>
<sequence length="96" mass="9611">MPLKKVHRHDDARVCGATTIATDHKVFANGKLIAVNGDVNSHGGGALVAGSNNVYAGGKKVVNHTPDGSAADSLCPLAPHCAPVTAAGSPDVFVGD</sequence>
<gene>
    <name evidence="1" type="ORF">METZ01_LOCUS194352</name>
</gene>